<sequence>MARRRIARPEGLAALRRCLAASDGGAQASSGGTPGAEAGQHAQGSPRADRPTRATAVRFLLEELAAQAPGNSVEVRVPPFGVTQCTEGPRHTRGTPPNVIEISAEVWLELATGRTSWADATQRGEISASGIRADLHELLPLVSTEDLRTAEHGDA</sequence>
<accession>A0A9D1S3I6</accession>
<dbReference type="Proteomes" id="UP000824151">
    <property type="component" value="Unassembled WGS sequence"/>
</dbReference>
<evidence type="ECO:0000256" key="1">
    <source>
        <dbReference type="SAM" id="MobiDB-lite"/>
    </source>
</evidence>
<dbReference type="InterPro" id="IPR041629">
    <property type="entry name" value="SCP_3"/>
</dbReference>
<dbReference type="EMBL" id="DXGD01000156">
    <property type="protein sequence ID" value="HIW99362.1"/>
    <property type="molecule type" value="Genomic_DNA"/>
</dbReference>
<comment type="caution">
    <text evidence="3">The sequence shown here is derived from an EMBL/GenBank/DDBJ whole genome shotgun (WGS) entry which is preliminary data.</text>
</comment>
<dbReference type="Pfam" id="PF17844">
    <property type="entry name" value="SCP_3"/>
    <property type="match status" value="1"/>
</dbReference>
<feature type="region of interest" description="Disordered" evidence="1">
    <location>
        <begin position="23"/>
        <end position="52"/>
    </location>
</feature>
<protein>
    <recommendedName>
        <fullName evidence="2">Bacterial SCP orthologue domain-containing protein</fullName>
    </recommendedName>
</protein>
<organism evidence="3 4">
    <name type="scientific">Candidatus Nesterenkonia stercoripullorum</name>
    <dbReference type="NCBI Taxonomy" id="2838701"/>
    <lineage>
        <taxon>Bacteria</taxon>
        <taxon>Bacillati</taxon>
        <taxon>Actinomycetota</taxon>
        <taxon>Actinomycetes</taxon>
        <taxon>Micrococcales</taxon>
        <taxon>Micrococcaceae</taxon>
        <taxon>Nesterenkonia</taxon>
    </lineage>
</organism>
<dbReference type="AlphaFoldDB" id="A0A9D1S3I6"/>
<evidence type="ECO:0000259" key="2">
    <source>
        <dbReference type="Pfam" id="PF17844"/>
    </source>
</evidence>
<reference evidence="3" key="1">
    <citation type="journal article" date="2021" name="PeerJ">
        <title>Extensive microbial diversity within the chicken gut microbiome revealed by metagenomics and culture.</title>
        <authorList>
            <person name="Gilroy R."/>
            <person name="Ravi A."/>
            <person name="Getino M."/>
            <person name="Pursley I."/>
            <person name="Horton D.L."/>
            <person name="Alikhan N.F."/>
            <person name="Baker D."/>
            <person name="Gharbi K."/>
            <person name="Hall N."/>
            <person name="Watson M."/>
            <person name="Adriaenssens E.M."/>
            <person name="Foster-Nyarko E."/>
            <person name="Jarju S."/>
            <person name="Secka A."/>
            <person name="Antonio M."/>
            <person name="Oren A."/>
            <person name="Chaudhuri R.R."/>
            <person name="La Ragione R."/>
            <person name="Hildebrand F."/>
            <person name="Pallen M.J."/>
        </authorList>
    </citation>
    <scope>NUCLEOTIDE SEQUENCE</scope>
    <source>
        <strain evidence="3">ChiHejej3B27-3195</strain>
    </source>
</reference>
<reference evidence="3" key="2">
    <citation type="submission" date="2021-04" db="EMBL/GenBank/DDBJ databases">
        <authorList>
            <person name="Gilroy R."/>
        </authorList>
    </citation>
    <scope>NUCLEOTIDE SEQUENCE</scope>
    <source>
        <strain evidence="3">ChiHejej3B27-3195</strain>
    </source>
</reference>
<evidence type="ECO:0000313" key="3">
    <source>
        <dbReference type="EMBL" id="HIW99362.1"/>
    </source>
</evidence>
<feature type="domain" description="Bacterial SCP orthologue" evidence="2">
    <location>
        <begin position="49"/>
        <end position="141"/>
    </location>
</feature>
<name>A0A9D1S3I6_9MICC</name>
<dbReference type="Gene3D" id="3.30.1050.40">
    <property type="match status" value="1"/>
</dbReference>
<proteinExistence type="predicted"/>
<evidence type="ECO:0000313" key="4">
    <source>
        <dbReference type="Proteomes" id="UP000824151"/>
    </source>
</evidence>
<gene>
    <name evidence="3" type="ORF">H9871_04385</name>
</gene>